<feature type="active site" description="Proton donor/acceptor" evidence="2">
    <location>
        <position position="225"/>
    </location>
</feature>
<dbReference type="RefSeq" id="XP_014170154.1">
    <property type="nucleotide sequence ID" value="XM_014314679.1"/>
</dbReference>
<dbReference type="FunCoup" id="F0XPR5">
    <property type="interactions" value="28"/>
</dbReference>
<proteinExistence type="inferred from homology"/>
<feature type="binding site" evidence="3">
    <location>
        <position position="127"/>
    </location>
    <ligand>
        <name>substrate</name>
    </ligand>
</feature>
<dbReference type="GO" id="GO:0005509">
    <property type="term" value="F:calcium ion binding"/>
    <property type="evidence" value="ECO:0007669"/>
    <property type="project" value="TreeGrafter"/>
</dbReference>
<name>F0XPR5_GROCL</name>
<dbReference type="AlphaFoldDB" id="F0XPR5"/>
<dbReference type="Proteomes" id="UP000007796">
    <property type="component" value="Unassembled WGS sequence"/>
</dbReference>
<comment type="cofactor">
    <cofactor evidence="3">
        <name>Zn(2+)</name>
        <dbReference type="ChEBI" id="CHEBI:29105"/>
    </cofactor>
    <text evidence="3">Binds 1 divalent metal cation per subunit.</text>
</comment>
<reference evidence="5 6" key="1">
    <citation type="journal article" date="2011" name="Proc. Natl. Acad. Sci. U.S.A.">
        <title>Genome and transcriptome analyses of the mountain pine beetle-fungal symbiont Grosmannia clavigera, a lodgepole pine pathogen.</title>
        <authorList>
            <person name="DiGuistini S."/>
            <person name="Wang Y."/>
            <person name="Liao N.Y."/>
            <person name="Taylor G."/>
            <person name="Tanguay P."/>
            <person name="Feau N."/>
            <person name="Henrissat B."/>
            <person name="Chan S.K."/>
            <person name="Hesse-Orce U."/>
            <person name="Alamouti S.M."/>
            <person name="Tsui C.K.M."/>
            <person name="Docking R.T."/>
            <person name="Levasseur A."/>
            <person name="Haridas S."/>
            <person name="Robertson G."/>
            <person name="Birol I."/>
            <person name="Holt R.A."/>
            <person name="Marra M.A."/>
            <person name="Hamelin R.C."/>
            <person name="Hirst M."/>
            <person name="Jones S.J.M."/>
            <person name="Bohlmann J."/>
            <person name="Breuil C."/>
        </authorList>
    </citation>
    <scope>NUCLEOTIDE SEQUENCE [LARGE SCALE GENOMIC DNA]</scope>
    <source>
        <strain evidence="6">kw1407 / UAMH 11150</strain>
    </source>
</reference>
<evidence type="ECO:0000313" key="5">
    <source>
        <dbReference type="EMBL" id="EFX00672.1"/>
    </source>
</evidence>
<dbReference type="eggNOG" id="KOG4499">
    <property type="taxonomic scope" value="Eukaryota"/>
</dbReference>
<feature type="binding site" evidence="3">
    <location>
        <position position="225"/>
    </location>
    <ligand>
        <name>a divalent metal cation</name>
        <dbReference type="ChEBI" id="CHEBI:60240"/>
    </ligand>
</feature>
<dbReference type="OrthoDB" id="423498at2759"/>
<dbReference type="HOGENOM" id="CLU_036110_3_0_1"/>
<evidence type="ECO:0000259" key="4">
    <source>
        <dbReference type="Pfam" id="PF08450"/>
    </source>
</evidence>
<dbReference type="PANTHER" id="PTHR10907:SF47">
    <property type="entry name" value="REGUCALCIN"/>
    <property type="match status" value="1"/>
</dbReference>
<keyword evidence="3" id="KW-0862">Zinc</keyword>
<dbReference type="Pfam" id="PF08450">
    <property type="entry name" value="SGL"/>
    <property type="match status" value="1"/>
</dbReference>
<gene>
    <name evidence="5" type="ORF">CMQ_7674</name>
</gene>
<feature type="binding site" evidence="3">
    <location>
        <position position="23"/>
    </location>
    <ligand>
        <name>a divalent metal cation</name>
        <dbReference type="ChEBI" id="CHEBI:60240"/>
    </ligand>
</feature>
<evidence type="ECO:0000313" key="6">
    <source>
        <dbReference type="Proteomes" id="UP000007796"/>
    </source>
</evidence>
<feature type="binding site" evidence="3">
    <location>
        <position position="125"/>
    </location>
    <ligand>
        <name>substrate</name>
    </ligand>
</feature>
<dbReference type="PANTHER" id="PTHR10907">
    <property type="entry name" value="REGUCALCIN"/>
    <property type="match status" value="1"/>
</dbReference>
<dbReference type="Gene3D" id="2.120.10.30">
    <property type="entry name" value="TolB, C-terminal domain"/>
    <property type="match status" value="1"/>
</dbReference>
<dbReference type="GO" id="GO:0004341">
    <property type="term" value="F:gluconolactonase activity"/>
    <property type="evidence" value="ECO:0007669"/>
    <property type="project" value="TreeGrafter"/>
</dbReference>
<dbReference type="STRING" id="655863.F0XPR5"/>
<dbReference type="EMBL" id="GL629801">
    <property type="protein sequence ID" value="EFX00672.1"/>
    <property type="molecule type" value="Genomic_DNA"/>
</dbReference>
<sequence>MATNRQVWEVKEPYLNAHCLLGEGPFYETESNSVRFVDIRKRQLLTVDLAAGPSSLQVLQLDLAISVTADIRGVDPREQVLAGLKHGLAVLDRKTGSYEYVRKFSECANTSGDVAADAIDYNRVRGNDGAADPHGRFWLGTMTDFDLGEFQPEGALYRFDGAKSGELTQAGLTIPNAIGWSPDGSVMYFTHTTANTLYAFDYSPVDGSLSNRRALYVHPGPGSPDGFRVDVDGYIWHAIYGGSCVLKISPVDGRVVGEVRPPTPNITCTQFVGTELFITTAANKEDTPEPDVLGGALFRIDVGVKGLPPYRFHKDT</sequence>
<dbReference type="InterPro" id="IPR013658">
    <property type="entry name" value="SGL"/>
</dbReference>
<comment type="similarity">
    <text evidence="1">Belongs to the SMP-30/CGR1 family.</text>
</comment>
<dbReference type="PRINTS" id="PR01790">
    <property type="entry name" value="SMP30FAMILY"/>
</dbReference>
<keyword evidence="3" id="KW-0479">Metal-binding</keyword>
<dbReference type="InterPro" id="IPR005511">
    <property type="entry name" value="SMP-30"/>
</dbReference>
<dbReference type="GeneID" id="25981244"/>
<accession>F0XPR5</accession>
<dbReference type="SUPFAM" id="SSF63829">
    <property type="entry name" value="Calcium-dependent phosphotriesterase"/>
    <property type="match status" value="1"/>
</dbReference>
<evidence type="ECO:0000256" key="1">
    <source>
        <dbReference type="ARBA" id="ARBA00008853"/>
    </source>
</evidence>
<feature type="domain" description="SMP-30/Gluconolactonase/LRE-like region" evidence="4">
    <location>
        <begin position="21"/>
        <end position="281"/>
    </location>
</feature>
<evidence type="ECO:0000256" key="2">
    <source>
        <dbReference type="PIRSR" id="PIRSR605511-1"/>
    </source>
</evidence>
<organism evidence="6">
    <name type="scientific">Grosmannia clavigera (strain kw1407 / UAMH 11150)</name>
    <name type="common">Blue stain fungus</name>
    <name type="synonym">Graphiocladiella clavigera</name>
    <dbReference type="NCBI Taxonomy" id="655863"/>
    <lineage>
        <taxon>Eukaryota</taxon>
        <taxon>Fungi</taxon>
        <taxon>Dikarya</taxon>
        <taxon>Ascomycota</taxon>
        <taxon>Pezizomycotina</taxon>
        <taxon>Sordariomycetes</taxon>
        <taxon>Sordariomycetidae</taxon>
        <taxon>Ophiostomatales</taxon>
        <taxon>Ophiostomataceae</taxon>
        <taxon>Leptographium</taxon>
    </lineage>
</organism>
<feature type="binding site" evidence="3">
    <location>
        <position position="176"/>
    </location>
    <ligand>
        <name>a divalent metal cation</name>
        <dbReference type="ChEBI" id="CHEBI:60240"/>
    </ligand>
</feature>
<protein>
    <submittedName>
        <fullName evidence="5">Calcium homeostasis protein</fullName>
    </submittedName>
</protein>
<dbReference type="InParanoid" id="F0XPR5"/>
<evidence type="ECO:0000256" key="3">
    <source>
        <dbReference type="PIRSR" id="PIRSR605511-2"/>
    </source>
</evidence>
<dbReference type="InterPro" id="IPR011042">
    <property type="entry name" value="6-blade_b-propeller_TolB-like"/>
</dbReference>
<keyword evidence="6" id="KW-1185">Reference proteome</keyword>